<organism evidence="8 9">
    <name type="scientific">Eiseniibacteriota bacterium</name>
    <dbReference type="NCBI Taxonomy" id="2212470"/>
    <lineage>
        <taxon>Bacteria</taxon>
        <taxon>Candidatus Eiseniibacteriota</taxon>
    </lineage>
</organism>
<gene>
    <name evidence="7 8" type="primary">atpH</name>
    <name evidence="8" type="ORF">HOP12_03465</name>
</gene>
<dbReference type="GO" id="GO:0005886">
    <property type="term" value="C:plasma membrane"/>
    <property type="evidence" value="ECO:0007669"/>
    <property type="project" value="UniProtKB-SubCell"/>
</dbReference>
<dbReference type="Gene3D" id="1.10.520.20">
    <property type="entry name" value="N-terminal domain of the delta subunit of the F1F0-ATP synthase"/>
    <property type="match status" value="1"/>
</dbReference>
<keyword evidence="7" id="KW-1003">Cell membrane</keyword>
<dbReference type="InterPro" id="IPR000711">
    <property type="entry name" value="ATPase_OSCP/dsu"/>
</dbReference>
<accession>A0A849SVL5</accession>
<keyword evidence="5 7" id="KW-0472">Membrane</keyword>
<dbReference type="EMBL" id="JABFRW010000033">
    <property type="protein sequence ID" value="NOT33209.1"/>
    <property type="molecule type" value="Genomic_DNA"/>
</dbReference>
<dbReference type="HAMAP" id="MF_01416">
    <property type="entry name" value="ATP_synth_delta_bact"/>
    <property type="match status" value="1"/>
</dbReference>
<evidence type="ECO:0000256" key="4">
    <source>
        <dbReference type="ARBA" id="ARBA00023065"/>
    </source>
</evidence>
<sequence>MKESSVAGRYARALMLITEKRSETVRSLADLKAVLATLGPETRSGSMLASPLVRLADKRKVLAEVLKPHALPTVVVFVDLLLRKKRLNELPGITQSFEALVEKLQGIRRAQVVSAVPLTPEEIQRLHRELERLTGGKINLATEVDASLVGGAMVRIGDRVIDRSVTTLLQAMEQRLLETSV</sequence>
<keyword evidence="2 7" id="KW-0813">Transport</keyword>
<dbReference type="NCBIfam" id="TIGR01145">
    <property type="entry name" value="ATP_synt_delta"/>
    <property type="match status" value="1"/>
</dbReference>
<keyword evidence="3 7" id="KW-0375">Hydrogen ion transport</keyword>
<dbReference type="SUPFAM" id="SSF47928">
    <property type="entry name" value="N-terminal domain of the delta subunit of the F1F0-ATP synthase"/>
    <property type="match status" value="1"/>
</dbReference>
<protein>
    <recommendedName>
        <fullName evidence="7">ATP synthase subunit delta</fullName>
    </recommendedName>
    <alternativeName>
        <fullName evidence="7">ATP synthase F(1) sector subunit delta</fullName>
    </alternativeName>
    <alternativeName>
        <fullName evidence="7">F-type ATPase subunit delta</fullName>
        <shortName evidence="7">F-ATPase subunit delta</shortName>
    </alternativeName>
</protein>
<keyword evidence="7" id="KW-0139">CF(1)</keyword>
<evidence type="ECO:0000256" key="2">
    <source>
        <dbReference type="ARBA" id="ARBA00022448"/>
    </source>
</evidence>
<dbReference type="PROSITE" id="PS00389">
    <property type="entry name" value="ATPASE_DELTA"/>
    <property type="match status" value="1"/>
</dbReference>
<dbReference type="PANTHER" id="PTHR11910">
    <property type="entry name" value="ATP SYNTHASE DELTA CHAIN"/>
    <property type="match status" value="1"/>
</dbReference>
<comment type="similarity">
    <text evidence="7">Belongs to the ATPase delta chain family.</text>
</comment>
<comment type="function">
    <text evidence="7">This protein is part of the stalk that links CF(0) to CF(1). It either transmits conformational changes from CF(0) to CF(1) or is implicated in proton conduction.</text>
</comment>
<dbReference type="AlphaFoldDB" id="A0A849SVL5"/>
<evidence type="ECO:0000256" key="7">
    <source>
        <dbReference type="HAMAP-Rule" id="MF_01416"/>
    </source>
</evidence>
<dbReference type="GO" id="GO:0046933">
    <property type="term" value="F:proton-transporting ATP synthase activity, rotational mechanism"/>
    <property type="evidence" value="ECO:0007669"/>
    <property type="project" value="UniProtKB-UniRule"/>
</dbReference>
<comment type="function">
    <text evidence="7">F(1)F(0) ATP synthase produces ATP from ADP in the presence of a proton or sodium gradient. F-type ATPases consist of two structural domains, F(1) containing the extramembraneous catalytic core and F(0) containing the membrane proton channel, linked together by a central stalk and a peripheral stalk. During catalysis, ATP synthesis in the catalytic domain of F(1) is coupled via a rotary mechanism of the central stalk subunits to proton translocation.</text>
</comment>
<comment type="caution">
    <text evidence="8">The sequence shown here is derived from an EMBL/GenBank/DDBJ whole genome shotgun (WGS) entry which is preliminary data.</text>
</comment>
<evidence type="ECO:0000256" key="5">
    <source>
        <dbReference type="ARBA" id="ARBA00023136"/>
    </source>
</evidence>
<evidence type="ECO:0000256" key="6">
    <source>
        <dbReference type="ARBA" id="ARBA00023310"/>
    </source>
</evidence>
<dbReference type="Pfam" id="PF00213">
    <property type="entry name" value="OSCP"/>
    <property type="match status" value="1"/>
</dbReference>
<dbReference type="Proteomes" id="UP000580839">
    <property type="component" value="Unassembled WGS sequence"/>
</dbReference>
<name>A0A849SVL5_UNCEI</name>
<evidence type="ECO:0000313" key="9">
    <source>
        <dbReference type="Proteomes" id="UP000580839"/>
    </source>
</evidence>
<dbReference type="GO" id="GO:0045259">
    <property type="term" value="C:proton-transporting ATP synthase complex"/>
    <property type="evidence" value="ECO:0007669"/>
    <property type="project" value="UniProtKB-KW"/>
</dbReference>
<evidence type="ECO:0000256" key="3">
    <source>
        <dbReference type="ARBA" id="ARBA00022781"/>
    </source>
</evidence>
<evidence type="ECO:0000256" key="1">
    <source>
        <dbReference type="ARBA" id="ARBA00004370"/>
    </source>
</evidence>
<dbReference type="PRINTS" id="PR00125">
    <property type="entry name" value="ATPASEDELTA"/>
</dbReference>
<keyword evidence="4 7" id="KW-0406">Ion transport</keyword>
<comment type="subcellular location">
    <subcellularLocation>
        <location evidence="7">Cell membrane</location>
        <topology evidence="7">Peripheral membrane protein</topology>
    </subcellularLocation>
    <subcellularLocation>
        <location evidence="1">Membrane</location>
    </subcellularLocation>
</comment>
<dbReference type="InterPro" id="IPR026015">
    <property type="entry name" value="ATP_synth_OSCP/delta_N_sf"/>
</dbReference>
<keyword evidence="6 7" id="KW-0066">ATP synthesis</keyword>
<proteinExistence type="inferred from homology"/>
<dbReference type="InterPro" id="IPR020781">
    <property type="entry name" value="ATPase_OSCP/d_CS"/>
</dbReference>
<reference evidence="8 9" key="1">
    <citation type="submission" date="2020-04" db="EMBL/GenBank/DDBJ databases">
        <title>Metagenomic profiling of ammonia- and methane-oxidizing microorganisms in a Dutch drinking water treatment plant.</title>
        <authorList>
            <person name="Poghosyan L."/>
            <person name="Leucker S."/>
        </authorList>
    </citation>
    <scope>NUCLEOTIDE SEQUENCE [LARGE SCALE GENOMIC DNA]</scope>
    <source>
        <strain evidence="8">S-RSF-IL-03</strain>
    </source>
</reference>
<evidence type="ECO:0000313" key="8">
    <source>
        <dbReference type="EMBL" id="NOT33209.1"/>
    </source>
</evidence>